<gene>
    <name evidence="3" type="ORF">E5288_WYG003412</name>
</gene>
<proteinExistence type="predicted"/>
<dbReference type="SUPFAM" id="SSF52047">
    <property type="entry name" value="RNI-like"/>
    <property type="match status" value="1"/>
</dbReference>
<comment type="caution">
    <text evidence="3">The sequence shown here is derived from an EMBL/GenBank/DDBJ whole genome shotgun (WGS) entry which is preliminary data.</text>
</comment>
<evidence type="ECO:0000313" key="4">
    <source>
        <dbReference type="Proteomes" id="UP000322234"/>
    </source>
</evidence>
<organism evidence="3 4">
    <name type="scientific">Bos mutus</name>
    <name type="common">wild yak</name>
    <dbReference type="NCBI Taxonomy" id="72004"/>
    <lineage>
        <taxon>Eukaryota</taxon>
        <taxon>Metazoa</taxon>
        <taxon>Chordata</taxon>
        <taxon>Craniata</taxon>
        <taxon>Vertebrata</taxon>
        <taxon>Euteleostomi</taxon>
        <taxon>Mammalia</taxon>
        <taxon>Eutheria</taxon>
        <taxon>Laurasiatheria</taxon>
        <taxon>Artiodactyla</taxon>
        <taxon>Ruminantia</taxon>
        <taxon>Pecora</taxon>
        <taxon>Bovidae</taxon>
        <taxon>Bovinae</taxon>
        <taxon>Bos</taxon>
    </lineage>
</organism>
<dbReference type="GO" id="GO:0043066">
    <property type="term" value="P:negative regulation of apoptotic process"/>
    <property type="evidence" value="ECO:0007669"/>
    <property type="project" value="InterPro"/>
</dbReference>
<keyword evidence="4" id="KW-1185">Reference proteome</keyword>
<evidence type="ECO:0000313" key="3">
    <source>
        <dbReference type="EMBL" id="MXQ99569.1"/>
    </source>
</evidence>
<sequence>MESFWLRFFRMAIQAPSQFLELASQSPLQNKSLAFAALEELPIELFLWLFTAAFAGKHTQALKAMEVAGAGFAPELPPGLLDPVVWHLGQRLLADGAQPSPAYAREAQMDAQMGLKPVQVLVDLCLKEDTLDEILSYLLKKAKQKRRLLWLHSQKLRIFTMAMQSIRRILKMVQLDSIQDLEVNCTWKLATLGRFEPHLGRMGNLRLLLVSCIQELPHTAPDQEEHCIGQHTTQFLNLSHLQKLYLDSISYLEGRLHQVLRVDLTSLILEPLQVLIKWTSTTMQELELDECGFMDKFRTVLPSLNHCFQLTTFSFYSNLISMAMLESLLHHTMVLSKLSHVLYSAPLESYEDVRGTLSLGLLAQLHTQLKPLLCKSGRPSMVLVSASPRPHCGDQIFYDTELILSPC</sequence>
<reference evidence="3" key="1">
    <citation type="submission" date="2019-10" db="EMBL/GenBank/DDBJ databases">
        <title>The sequence and de novo assembly of the wild yak genome.</title>
        <authorList>
            <person name="Liu Y."/>
        </authorList>
    </citation>
    <scope>NUCLEOTIDE SEQUENCE [LARGE SCALE GENOMIC DNA]</scope>
    <source>
        <strain evidence="3">WY2019</strain>
    </source>
</reference>
<evidence type="ECO:0000256" key="1">
    <source>
        <dbReference type="ARBA" id="ARBA00022614"/>
    </source>
</evidence>
<protein>
    <submittedName>
        <fullName evidence="3">Uncharacterized protein</fullName>
    </submittedName>
</protein>
<evidence type="ECO:0000256" key="2">
    <source>
        <dbReference type="ARBA" id="ARBA00022737"/>
    </source>
</evidence>
<accession>A0A6B0S9Q1</accession>
<dbReference type="AlphaFoldDB" id="A0A6B0S9Q1"/>
<dbReference type="GO" id="GO:0008284">
    <property type="term" value="P:positive regulation of cell population proliferation"/>
    <property type="evidence" value="ECO:0007669"/>
    <property type="project" value="InterPro"/>
</dbReference>
<dbReference type="EMBL" id="VBQZ03000544">
    <property type="protein sequence ID" value="MXQ99569.1"/>
    <property type="molecule type" value="Genomic_DNA"/>
</dbReference>
<dbReference type="InterPro" id="IPR026271">
    <property type="entry name" value="PRAME"/>
</dbReference>
<name>A0A6B0S9Q1_9CETA</name>
<keyword evidence="1" id="KW-0433">Leucine-rich repeat</keyword>
<dbReference type="InterPro" id="IPR050694">
    <property type="entry name" value="LRRC14/PRAME"/>
</dbReference>
<dbReference type="GO" id="GO:0045892">
    <property type="term" value="P:negative regulation of DNA-templated transcription"/>
    <property type="evidence" value="ECO:0007669"/>
    <property type="project" value="InterPro"/>
</dbReference>
<dbReference type="PANTHER" id="PTHR14224:SF24">
    <property type="entry name" value="MELANOMA ANTIGEN PREFERENTIALLY EXPRESSED IN TUMORS"/>
    <property type="match status" value="1"/>
</dbReference>
<dbReference type="Proteomes" id="UP000322234">
    <property type="component" value="Unassembled WGS sequence"/>
</dbReference>
<dbReference type="GO" id="GO:0045596">
    <property type="term" value="P:negative regulation of cell differentiation"/>
    <property type="evidence" value="ECO:0007669"/>
    <property type="project" value="InterPro"/>
</dbReference>
<dbReference type="PIRSF" id="PIRSF038286">
    <property type="entry name" value="PRAME"/>
    <property type="match status" value="1"/>
</dbReference>
<keyword evidence="2" id="KW-0677">Repeat</keyword>
<dbReference type="PANTHER" id="PTHR14224">
    <property type="entry name" value="SIMILAR TO PREFERENTIALLY EXPRESSED ANTIGEN IN MELANOMA-LIKE 3"/>
    <property type="match status" value="1"/>
</dbReference>
<dbReference type="GO" id="GO:0005737">
    <property type="term" value="C:cytoplasm"/>
    <property type="evidence" value="ECO:0007669"/>
    <property type="project" value="TreeGrafter"/>
</dbReference>